<evidence type="ECO:0000313" key="4">
    <source>
        <dbReference type="Proteomes" id="UP000294927"/>
    </source>
</evidence>
<feature type="transmembrane region" description="Helical" evidence="2">
    <location>
        <begin position="261"/>
        <end position="278"/>
    </location>
</feature>
<evidence type="ECO:0000256" key="1">
    <source>
        <dbReference type="SAM" id="MobiDB-lite"/>
    </source>
</evidence>
<organism evidence="3 4">
    <name type="scientific">Actinophytocola oryzae</name>
    <dbReference type="NCBI Taxonomy" id="502181"/>
    <lineage>
        <taxon>Bacteria</taxon>
        <taxon>Bacillati</taxon>
        <taxon>Actinomycetota</taxon>
        <taxon>Actinomycetes</taxon>
        <taxon>Pseudonocardiales</taxon>
        <taxon>Pseudonocardiaceae</taxon>
    </lineage>
</organism>
<proteinExistence type="predicted"/>
<feature type="transmembrane region" description="Helical" evidence="2">
    <location>
        <begin position="144"/>
        <end position="163"/>
    </location>
</feature>
<feature type="transmembrane region" description="Helical" evidence="2">
    <location>
        <begin position="169"/>
        <end position="190"/>
    </location>
</feature>
<keyword evidence="2" id="KW-0812">Transmembrane</keyword>
<keyword evidence="2" id="KW-1133">Transmembrane helix</keyword>
<accession>A0A4R7VNJ3</accession>
<dbReference type="EMBL" id="SOCP01000006">
    <property type="protein sequence ID" value="TDV50898.1"/>
    <property type="molecule type" value="Genomic_DNA"/>
</dbReference>
<sequence>MTSTVTKDSAEDSAPDQHADTPKTAWPERLRRFATTTWLARLIELAALVPVAAMAIEVSKSPKLHFVDYWYALVRFVNLDGSLHVPGLFVSSNEHLIAIPSLLYYGDATIFGGNQRYLGYLDILIAVATVLLIRYAIPRTLPVVVRASIVFASAALIFSLHGLHNYTHAMSGAAWLTANLICVGALLFGVKGKWWPAWGMALLGSITYGTSFAIWPSLALVAIMRREPMWRRVLPLVTGAVIVIGWMSVNHNAAGSGTESDIGTAIFGLFAVFGHIWAADNTGVAVFAGAVILGAYGALATVKASRTPELRFWWGLACHAFFGGAMIAVSRIDFGLDYSQHSRYTSISVLISLPLLVMAGTVLHSFVARHWRKLAIGFAVAGVLGFALGVPTADQVRTEDTDHEMQSVALRAGYLNAFGWALPPAGHQLVPRLEALGHYPFNDSFTLGCGGPELGDHIDLDGVKQMVPPKGGRTPASPAGTVDKVQPEPGSQLVWGWATGVNDPVRCTVLVDSTGKVVGGGVSDRVRSDIAQQYLGINADTGFGLVGPDDPDLRVVVILESGAKRWMPAKVDDEDQK</sequence>
<dbReference type="AlphaFoldDB" id="A0A4R7VNJ3"/>
<evidence type="ECO:0000313" key="3">
    <source>
        <dbReference type="EMBL" id="TDV50898.1"/>
    </source>
</evidence>
<gene>
    <name evidence="3" type="ORF">CLV71_106243</name>
</gene>
<feature type="transmembrane region" description="Helical" evidence="2">
    <location>
        <begin position="117"/>
        <end position="137"/>
    </location>
</feature>
<feature type="transmembrane region" description="Helical" evidence="2">
    <location>
        <begin position="284"/>
        <end position="300"/>
    </location>
</feature>
<name>A0A4R7VNJ3_9PSEU</name>
<evidence type="ECO:0000256" key="2">
    <source>
        <dbReference type="SAM" id="Phobius"/>
    </source>
</evidence>
<comment type="caution">
    <text evidence="3">The sequence shown here is derived from an EMBL/GenBank/DDBJ whole genome shotgun (WGS) entry which is preliminary data.</text>
</comment>
<keyword evidence="2" id="KW-0472">Membrane</keyword>
<feature type="transmembrane region" description="Helical" evidence="2">
    <location>
        <begin position="229"/>
        <end position="249"/>
    </location>
</feature>
<feature type="transmembrane region" description="Helical" evidence="2">
    <location>
        <begin position="202"/>
        <end position="223"/>
    </location>
</feature>
<feature type="transmembrane region" description="Helical" evidence="2">
    <location>
        <begin position="374"/>
        <end position="393"/>
    </location>
</feature>
<feature type="region of interest" description="Disordered" evidence="1">
    <location>
        <begin position="1"/>
        <end position="22"/>
    </location>
</feature>
<dbReference type="RefSeq" id="WP_133904119.1">
    <property type="nucleotide sequence ID" value="NZ_SOCP01000006.1"/>
</dbReference>
<feature type="transmembrane region" description="Helical" evidence="2">
    <location>
        <begin position="38"/>
        <end position="56"/>
    </location>
</feature>
<feature type="transmembrane region" description="Helical" evidence="2">
    <location>
        <begin position="344"/>
        <end position="367"/>
    </location>
</feature>
<protein>
    <submittedName>
        <fullName evidence="3">Uncharacterized protein</fullName>
    </submittedName>
</protein>
<keyword evidence="4" id="KW-1185">Reference proteome</keyword>
<reference evidence="3 4" key="1">
    <citation type="submission" date="2019-03" db="EMBL/GenBank/DDBJ databases">
        <title>Genomic Encyclopedia of Archaeal and Bacterial Type Strains, Phase II (KMG-II): from individual species to whole genera.</title>
        <authorList>
            <person name="Goeker M."/>
        </authorList>
    </citation>
    <scope>NUCLEOTIDE SEQUENCE [LARGE SCALE GENOMIC DNA]</scope>
    <source>
        <strain evidence="3 4">DSM 45499</strain>
    </source>
</reference>
<dbReference type="Proteomes" id="UP000294927">
    <property type="component" value="Unassembled WGS sequence"/>
</dbReference>
<dbReference type="OrthoDB" id="3638266at2"/>
<feature type="transmembrane region" description="Helical" evidence="2">
    <location>
        <begin position="312"/>
        <end position="332"/>
    </location>
</feature>